<evidence type="ECO:0000256" key="5">
    <source>
        <dbReference type="ARBA" id="ARBA00022737"/>
    </source>
</evidence>
<dbReference type="VEuPathDB" id="VectorBase:AALB20_033603"/>
<feature type="compositionally biased region" description="Polar residues" evidence="11">
    <location>
        <begin position="864"/>
        <end position="878"/>
    </location>
</feature>
<feature type="coiled-coil region" evidence="10">
    <location>
        <begin position="765"/>
        <end position="792"/>
    </location>
</feature>
<reference evidence="12" key="2">
    <citation type="submission" date="2022-08" db="UniProtKB">
        <authorList>
            <consortium name="EnsemblMetazoa"/>
        </authorList>
    </citation>
    <scope>IDENTIFICATION</scope>
    <source>
        <strain evidence="12">STECLA/ALBI9_A</strain>
    </source>
</reference>
<evidence type="ECO:0000256" key="3">
    <source>
        <dbReference type="ARBA" id="ARBA00006453"/>
    </source>
</evidence>
<evidence type="ECO:0000256" key="8">
    <source>
        <dbReference type="ARBA" id="ARBA00024433"/>
    </source>
</evidence>
<evidence type="ECO:0000256" key="11">
    <source>
        <dbReference type="SAM" id="MobiDB-lite"/>
    </source>
</evidence>
<name>A0A182F245_ANOAL</name>
<feature type="coiled-coil region" evidence="10">
    <location>
        <begin position="1012"/>
        <end position="1039"/>
    </location>
</feature>
<dbReference type="VEuPathDB" id="VectorBase:AALB000526"/>
<dbReference type="FunFam" id="3.80.10.10:FF:000331">
    <property type="entry name" value="Dynein assembly factor 1, axonemal homolog"/>
    <property type="match status" value="1"/>
</dbReference>
<evidence type="ECO:0000256" key="9">
    <source>
        <dbReference type="ARBA" id="ARBA00029577"/>
    </source>
</evidence>
<feature type="region of interest" description="Disordered" evidence="11">
    <location>
        <begin position="604"/>
        <end position="632"/>
    </location>
</feature>
<reference evidence="12 13" key="1">
    <citation type="journal article" date="2017" name="G3 (Bethesda)">
        <title>The Physical Genome Mapping of Anopheles albimanus Corrected Scaffold Misassemblies and Identified Interarm Rearrangements in Genus Anopheles.</title>
        <authorList>
            <person name="Artemov G.N."/>
            <person name="Peery A.N."/>
            <person name="Jiang X."/>
            <person name="Tu Z."/>
            <person name="Stegniy V.N."/>
            <person name="Sharakhova M.V."/>
            <person name="Sharakhov I.V."/>
        </authorList>
    </citation>
    <scope>NUCLEOTIDE SEQUENCE [LARGE SCALE GENOMIC DNA]</scope>
    <source>
        <strain evidence="12 13">ALBI9_A</strain>
    </source>
</reference>
<dbReference type="Gene3D" id="3.80.10.10">
    <property type="entry name" value="Ribonuclease Inhibitor"/>
    <property type="match status" value="2"/>
</dbReference>
<feature type="compositionally biased region" description="Polar residues" evidence="11">
    <location>
        <begin position="508"/>
        <end position="526"/>
    </location>
</feature>
<protein>
    <recommendedName>
        <fullName evidence="8">Dynein axonemal assembly factor 1 homolog</fullName>
    </recommendedName>
    <alternativeName>
        <fullName evidence="9">Leucine-rich repeat-containing protein 50</fullName>
    </alternativeName>
</protein>
<feature type="region of interest" description="Disordered" evidence="11">
    <location>
        <begin position="1097"/>
        <end position="1151"/>
    </location>
</feature>
<dbReference type="AlphaFoldDB" id="A0A182F245"/>
<comment type="similarity">
    <text evidence="3">Belongs to the DNAAF1 family.</text>
</comment>
<evidence type="ECO:0000313" key="12">
    <source>
        <dbReference type="EnsemblMetazoa" id="AALB000526-PA"/>
    </source>
</evidence>
<feature type="region of interest" description="Disordered" evidence="11">
    <location>
        <begin position="261"/>
        <end position="302"/>
    </location>
</feature>
<feature type="compositionally biased region" description="Basic and acidic residues" evidence="11">
    <location>
        <begin position="1118"/>
        <end position="1129"/>
    </location>
</feature>
<evidence type="ECO:0000256" key="1">
    <source>
        <dbReference type="ARBA" id="ARBA00003843"/>
    </source>
</evidence>
<dbReference type="Pfam" id="PF14580">
    <property type="entry name" value="LRR_9"/>
    <property type="match status" value="1"/>
</dbReference>
<dbReference type="EnsemblMetazoa" id="AALB000526-RA">
    <property type="protein sequence ID" value="AALB000526-PA"/>
    <property type="gene ID" value="AALB000526"/>
</dbReference>
<feature type="coiled-coil region" evidence="10">
    <location>
        <begin position="937"/>
        <end position="964"/>
    </location>
</feature>
<dbReference type="InterPro" id="IPR032675">
    <property type="entry name" value="LRR_dom_sf"/>
</dbReference>
<evidence type="ECO:0000256" key="2">
    <source>
        <dbReference type="ARBA" id="ARBA00004138"/>
    </source>
</evidence>
<feature type="compositionally biased region" description="Basic and acidic residues" evidence="11">
    <location>
        <begin position="287"/>
        <end position="297"/>
    </location>
</feature>
<dbReference type="InterPro" id="IPR001611">
    <property type="entry name" value="Leu-rich_rpt"/>
</dbReference>
<evidence type="ECO:0000256" key="10">
    <source>
        <dbReference type="SAM" id="Coils"/>
    </source>
</evidence>
<dbReference type="SMART" id="SM00365">
    <property type="entry name" value="LRR_SD22"/>
    <property type="match status" value="3"/>
</dbReference>
<accession>A0A182F245</accession>
<evidence type="ECO:0000313" key="13">
    <source>
        <dbReference type="Proteomes" id="UP000069272"/>
    </source>
</evidence>
<keyword evidence="5" id="KW-0677">Repeat</keyword>
<dbReference type="PANTHER" id="PTHR45973">
    <property type="entry name" value="PROTEIN PHOSPHATASE 1 REGULATORY SUBUNIT SDS22-RELATED"/>
    <property type="match status" value="1"/>
</dbReference>
<dbReference type="GO" id="GO:0005930">
    <property type="term" value="C:axoneme"/>
    <property type="evidence" value="ECO:0007669"/>
    <property type="project" value="TreeGrafter"/>
</dbReference>
<proteinExistence type="inferred from homology"/>
<dbReference type="PROSITE" id="PS51450">
    <property type="entry name" value="LRR"/>
    <property type="match status" value="4"/>
</dbReference>
<feature type="compositionally biased region" description="Basic and acidic residues" evidence="11">
    <location>
        <begin position="1136"/>
        <end position="1151"/>
    </location>
</feature>
<keyword evidence="10" id="KW-0175">Coiled coil</keyword>
<dbReference type="InterPro" id="IPR050576">
    <property type="entry name" value="Cilia_flagella_integrity"/>
</dbReference>
<feature type="compositionally biased region" description="Basic and acidic residues" evidence="11">
    <location>
        <begin position="614"/>
        <end position="632"/>
    </location>
</feature>
<dbReference type="GO" id="GO:0035082">
    <property type="term" value="P:axoneme assembly"/>
    <property type="evidence" value="ECO:0007669"/>
    <property type="project" value="TreeGrafter"/>
</dbReference>
<keyword evidence="13" id="KW-1185">Reference proteome</keyword>
<dbReference type="GO" id="GO:0070840">
    <property type="term" value="F:dynein complex binding"/>
    <property type="evidence" value="ECO:0007669"/>
    <property type="project" value="TreeGrafter"/>
</dbReference>
<evidence type="ECO:0000256" key="4">
    <source>
        <dbReference type="ARBA" id="ARBA00022614"/>
    </source>
</evidence>
<keyword evidence="7" id="KW-0966">Cell projection</keyword>
<sequence length="1151" mass="131169">MVLEQLDNEFGPKKMTKKSIQASCRKNKLYLTPHLNDVLYLHYSGYNAIECLEEYVGLKCLWLECNAISSISGLEHQPQLRCLYLHNNLIKRIENLEHCKQLDTLNLSHNHITKIENCGTVCCSVDVLPILNTLNLSHNYLKTVDSVAELRKCDFVSVLDISHNRIEDIAVVKILGDMKGLRVLTLTGNPVVNEIPAYRKTLILECKSLTYLDTRPVFEKDRACAEAWKRGGYEEERKEHLRWKREEQRKMRRNINATLRLRHRGDGEPELLKTSSDEEPGAVTEDGQSREERHFNESTECESNEVAWKEMEQLFSQHLEGPAKQINPPKAEPVTVPVHAMECLKKEESKRTALVEEITQEEYVNLITKKDPEAPHADGDNDIRTQDEQLAKHSKRNENAANVDEIESEMISSNEEMVDPSGDIIQPTKYVDIVQEEDKKLNENTPNDLAAQLDNNLESADCAKADISEDQNPLPKSMVKEKAEKIASAEADDTLNVTIQSREISITMQPSSLETNTQPPQPSTSIALEKTTTRKDSVVSAGNVTGSDSNSDPTLVTDFDRSVRNSFTCTSGSDTSDSEDMYDKIVPKKHRKLATTLRSEAMLCNSSSSSSSSDCDHGHGEGLNRKPIGDDDRQGTITEFIDEYKRFFHSVDVRDPRCVLKNRHKLVRPQTAKSQRTEPIVYEGVLRTIEQQSNETKIEQTRQEHTVERSSLAKEAVLDRLLKGHAEVDMDLEQQPISIGGKEHNFRDYRLEVFRKDQEKLQTLIDRVTAQKDKYNAHIDSIQDQLANIMDDYGQISEKLKRVDDMIQTIGEEITVQEQDRPTVECQARSIVEQIVENLTTTMEQRAEDGRQSVEGAAPDPASSKVSSDESNASSSGQDGERDEFANYHDARASTSRQHHRHRSLPVEFNRDPVYRKFIDIQFEIDKLTEDELFFALSDAARELQDEEKEEEEQAKMLHDAVDEYWSRYDDVDAFRQCLNLNAHPIIQRFRRFIEQCREEAESDADTADSTSADHEQHVRKLEQAYQRYERRLSNHLFDEYLIMSRKVSIATSATTGGESSATELELIEIEPSAGGGTRGLVAGLRASAWETCQELETDWPGKLEAEEEDQRPMDAVLTRDKPEETLDHLEDEESKPEQQVHDHDHDKHQD</sequence>
<dbReference type="FunFam" id="3.80.10.10:FF:000166">
    <property type="entry name" value="Dynein assembly factor 1, axonemal"/>
    <property type="match status" value="1"/>
</dbReference>
<keyword evidence="4" id="KW-0433">Leucine-rich repeat</keyword>
<organism evidence="12 13">
    <name type="scientific">Anopheles albimanus</name>
    <name type="common">New world malaria mosquito</name>
    <dbReference type="NCBI Taxonomy" id="7167"/>
    <lineage>
        <taxon>Eukaryota</taxon>
        <taxon>Metazoa</taxon>
        <taxon>Ecdysozoa</taxon>
        <taxon>Arthropoda</taxon>
        <taxon>Hexapoda</taxon>
        <taxon>Insecta</taxon>
        <taxon>Pterygota</taxon>
        <taxon>Neoptera</taxon>
        <taxon>Endopterygota</taxon>
        <taxon>Diptera</taxon>
        <taxon>Nematocera</taxon>
        <taxon>Culicoidea</taxon>
        <taxon>Culicidae</taxon>
        <taxon>Anophelinae</taxon>
        <taxon>Anopheles</taxon>
    </lineage>
</organism>
<evidence type="ECO:0000256" key="7">
    <source>
        <dbReference type="ARBA" id="ARBA00023273"/>
    </source>
</evidence>
<dbReference type="SUPFAM" id="SSF52075">
    <property type="entry name" value="Outer arm dynein light chain 1"/>
    <property type="match status" value="1"/>
</dbReference>
<feature type="region of interest" description="Disordered" evidence="11">
    <location>
        <begin position="845"/>
        <end position="883"/>
    </location>
</feature>
<dbReference type="STRING" id="7167.A0A182F245"/>
<comment type="function">
    <text evidence="1">Cilium-specific protein required for cilia structures.</text>
</comment>
<feature type="region of interest" description="Disordered" evidence="11">
    <location>
        <begin position="508"/>
        <end position="557"/>
    </location>
</feature>
<dbReference type="PANTHER" id="PTHR45973:SF9">
    <property type="entry name" value="LEUCINE-RICH REPEAT-CONTAINING PROTEIN 46"/>
    <property type="match status" value="1"/>
</dbReference>
<keyword evidence="6" id="KW-0969">Cilium</keyword>
<dbReference type="Proteomes" id="UP000069272">
    <property type="component" value="Chromosome 2L"/>
</dbReference>
<feature type="compositionally biased region" description="Polar residues" evidence="11">
    <location>
        <begin position="540"/>
        <end position="554"/>
    </location>
</feature>
<comment type="subcellular location">
    <subcellularLocation>
        <location evidence="2">Cell projection</location>
        <location evidence="2">Cilium</location>
    </subcellularLocation>
</comment>
<evidence type="ECO:0000256" key="6">
    <source>
        <dbReference type="ARBA" id="ARBA00023069"/>
    </source>
</evidence>